<proteinExistence type="predicted"/>
<feature type="domain" description="NodB homology" evidence="3">
    <location>
        <begin position="63"/>
        <end position="251"/>
    </location>
</feature>
<dbReference type="EMBL" id="FOIE01000002">
    <property type="protein sequence ID" value="SET07642.1"/>
    <property type="molecule type" value="Genomic_DNA"/>
</dbReference>
<evidence type="ECO:0000259" key="3">
    <source>
        <dbReference type="PROSITE" id="PS51677"/>
    </source>
</evidence>
<dbReference type="InterPro" id="IPR002509">
    <property type="entry name" value="NODB_dom"/>
</dbReference>
<dbReference type="GO" id="GO:0005975">
    <property type="term" value="P:carbohydrate metabolic process"/>
    <property type="evidence" value="ECO:0007669"/>
    <property type="project" value="InterPro"/>
</dbReference>
<dbReference type="GO" id="GO:0016810">
    <property type="term" value="F:hydrolase activity, acting on carbon-nitrogen (but not peptide) bonds"/>
    <property type="evidence" value="ECO:0007669"/>
    <property type="project" value="InterPro"/>
</dbReference>
<gene>
    <name evidence="4" type="ORF">SAMN04488546_1346</name>
</gene>
<dbReference type="AlphaFoldDB" id="A0A1I0BL26"/>
<name>A0A1I0BL26_9ACTN</name>
<evidence type="ECO:0000313" key="5">
    <source>
        <dbReference type="Proteomes" id="UP000198507"/>
    </source>
</evidence>
<dbReference type="InterPro" id="IPR011330">
    <property type="entry name" value="Glyco_hydro/deAcase_b/a-brl"/>
</dbReference>
<dbReference type="PANTHER" id="PTHR10587:SF133">
    <property type="entry name" value="CHITIN DEACETYLASE 1-RELATED"/>
    <property type="match status" value="1"/>
</dbReference>
<evidence type="ECO:0000313" key="4">
    <source>
        <dbReference type="EMBL" id="SET07642.1"/>
    </source>
</evidence>
<sequence length="259" mass="27638">MTRSHPPARRDRPAAVLLGLSSAAAILMVLCLTTGLISPSSADPPPLNALSLDDDATYVGGHATAIITFDDGPDPVWTPLVLDVLRAADVRAVFFLIGERAADHPDLVRRIAAQGHVIGNHTYTHPDPLVVTAGQLAEEIDRTNEVIGRITGVRPTLFRPPFGHVTTAVQDLVERRGMHTVMWDNSSGDYEQPAASTMVDRVLGTARPGPGTIVLLHDGDAGRRSGSDRQQTCLALGPIITGLRERGFTISTHVPVPDP</sequence>
<dbReference type="OrthoDB" id="9763050at2"/>
<reference evidence="5" key="1">
    <citation type="submission" date="2016-10" db="EMBL/GenBank/DDBJ databases">
        <authorList>
            <person name="Varghese N."/>
            <person name="Submissions S."/>
        </authorList>
    </citation>
    <scope>NUCLEOTIDE SEQUENCE [LARGE SCALE GENOMIC DNA]</scope>
    <source>
        <strain evidence="5">DSM 44209</strain>
    </source>
</reference>
<evidence type="ECO:0000256" key="2">
    <source>
        <dbReference type="ARBA" id="ARBA00022801"/>
    </source>
</evidence>
<organism evidence="4 5">
    <name type="scientific">Geodermatophilus poikilotrophus</name>
    <dbReference type="NCBI Taxonomy" id="1333667"/>
    <lineage>
        <taxon>Bacteria</taxon>
        <taxon>Bacillati</taxon>
        <taxon>Actinomycetota</taxon>
        <taxon>Actinomycetes</taxon>
        <taxon>Geodermatophilales</taxon>
        <taxon>Geodermatophilaceae</taxon>
        <taxon>Geodermatophilus</taxon>
    </lineage>
</organism>
<dbReference type="Proteomes" id="UP000198507">
    <property type="component" value="Unassembled WGS sequence"/>
</dbReference>
<dbReference type="SUPFAM" id="SSF88713">
    <property type="entry name" value="Glycoside hydrolase/deacetylase"/>
    <property type="match status" value="1"/>
</dbReference>
<evidence type="ECO:0000256" key="1">
    <source>
        <dbReference type="ARBA" id="ARBA00022723"/>
    </source>
</evidence>
<protein>
    <submittedName>
        <fullName evidence="4">Peptidoglycan/xylan/chitin deacetylase, PgdA/CDA1 family</fullName>
    </submittedName>
</protein>
<dbReference type="Pfam" id="PF01522">
    <property type="entry name" value="Polysacc_deac_1"/>
    <property type="match status" value="1"/>
</dbReference>
<dbReference type="Gene3D" id="3.20.20.370">
    <property type="entry name" value="Glycoside hydrolase/deacetylase"/>
    <property type="match status" value="1"/>
</dbReference>
<dbReference type="GO" id="GO:0046872">
    <property type="term" value="F:metal ion binding"/>
    <property type="evidence" value="ECO:0007669"/>
    <property type="project" value="UniProtKB-KW"/>
</dbReference>
<dbReference type="InterPro" id="IPR050248">
    <property type="entry name" value="Polysacc_deacetylase_ArnD"/>
</dbReference>
<dbReference type="RefSeq" id="WP_091440930.1">
    <property type="nucleotide sequence ID" value="NZ_FOIE01000002.1"/>
</dbReference>
<keyword evidence="2" id="KW-0378">Hydrolase</keyword>
<accession>A0A1I0BL26</accession>
<dbReference type="PANTHER" id="PTHR10587">
    <property type="entry name" value="GLYCOSYL TRANSFERASE-RELATED"/>
    <property type="match status" value="1"/>
</dbReference>
<dbReference type="CDD" id="cd10917">
    <property type="entry name" value="CE4_NodB_like_6s_7s"/>
    <property type="match status" value="1"/>
</dbReference>
<dbReference type="GO" id="GO:0016020">
    <property type="term" value="C:membrane"/>
    <property type="evidence" value="ECO:0007669"/>
    <property type="project" value="TreeGrafter"/>
</dbReference>
<keyword evidence="1" id="KW-0479">Metal-binding</keyword>
<keyword evidence="5" id="KW-1185">Reference proteome</keyword>
<dbReference type="PROSITE" id="PS51677">
    <property type="entry name" value="NODB"/>
    <property type="match status" value="1"/>
</dbReference>